<proteinExistence type="predicted"/>
<keyword evidence="2" id="KW-1185">Reference proteome</keyword>
<dbReference type="AlphaFoldDB" id="A0AAE1AJS0"/>
<evidence type="ECO:0000313" key="1">
    <source>
        <dbReference type="EMBL" id="KAK3788426.1"/>
    </source>
</evidence>
<reference evidence="1" key="1">
    <citation type="journal article" date="2023" name="G3 (Bethesda)">
        <title>A reference genome for the long-term kleptoplast-retaining sea slug Elysia crispata morphotype clarki.</title>
        <authorList>
            <person name="Eastman K.E."/>
            <person name="Pendleton A.L."/>
            <person name="Shaikh M.A."/>
            <person name="Suttiyut T."/>
            <person name="Ogas R."/>
            <person name="Tomko P."/>
            <person name="Gavelis G."/>
            <person name="Widhalm J.R."/>
            <person name="Wisecaver J.H."/>
        </authorList>
    </citation>
    <scope>NUCLEOTIDE SEQUENCE</scope>
    <source>
        <strain evidence="1">ECLA1</strain>
    </source>
</reference>
<comment type="caution">
    <text evidence="1">The sequence shown here is derived from an EMBL/GenBank/DDBJ whole genome shotgun (WGS) entry which is preliminary data.</text>
</comment>
<gene>
    <name evidence="1" type="ORF">RRG08_012600</name>
</gene>
<accession>A0AAE1AJS0</accession>
<name>A0AAE1AJS0_9GAST</name>
<dbReference type="Proteomes" id="UP001283361">
    <property type="component" value="Unassembled WGS sequence"/>
</dbReference>
<dbReference type="EMBL" id="JAWDGP010001763">
    <property type="protein sequence ID" value="KAK3788426.1"/>
    <property type="molecule type" value="Genomic_DNA"/>
</dbReference>
<evidence type="ECO:0000313" key="2">
    <source>
        <dbReference type="Proteomes" id="UP001283361"/>
    </source>
</evidence>
<organism evidence="1 2">
    <name type="scientific">Elysia crispata</name>
    <name type="common">lettuce slug</name>
    <dbReference type="NCBI Taxonomy" id="231223"/>
    <lineage>
        <taxon>Eukaryota</taxon>
        <taxon>Metazoa</taxon>
        <taxon>Spiralia</taxon>
        <taxon>Lophotrochozoa</taxon>
        <taxon>Mollusca</taxon>
        <taxon>Gastropoda</taxon>
        <taxon>Heterobranchia</taxon>
        <taxon>Euthyneura</taxon>
        <taxon>Panpulmonata</taxon>
        <taxon>Sacoglossa</taxon>
        <taxon>Placobranchoidea</taxon>
        <taxon>Plakobranchidae</taxon>
        <taxon>Elysia</taxon>
    </lineage>
</organism>
<protein>
    <submittedName>
        <fullName evidence="1">Uncharacterized protein</fullName>
    </submittedName>
</protein>
<sequence length="95" mass="10921">MLPNSRVPVVTSVDDGVDRSSEQVSWATTSLMSFPYSPRGYSELLHSMLSFHLWQSRKKRRRQVESGKHEGKNDGRQVRDYLIRDGFLRAKLGVV</sequence>